<proteinExistence type="predicted"/>
<dbReference type="Proteomes" id="UP001596957">
    <property type="component" value="Unassembled WGS sequence"/>
</dbReference>
<evidence type="ECO:0000256" key="1">
    <source>
        <dbReference type="SAM" id="Phobius"/>
    </source>
</evidence>
<feature type="transmembrane region" description="Helical" evidence="1">
    <location>
        <begin position="164"/>
        <end position="184"/>
    </location>
</feature>
<sequence>MNDSSPRGPRSSASTSAGHDVAGAPGVIGIALAAVLAAALAEGSWQWFATYIGVTLLAVIFSFYRLPTWTPGLRSEYARNLTAYSLVVGLCASIALAPILQRWAWLFPMPGTRDRCPALGAYESIRTEAALANLAGRDSAALAHAQDVQSHAAVADCLSATTTLWLPVYAAGVAVLVALVAWSVDRARVRNEAVMAGRRPPRQG</sequence>
<name>A0ABW2VE42_9ACTN</name>
<feature type="transmembrane region" description="Helical" evidence="1">
    <location>
        <begin position="47"/>
        <end position="66"/>
    </location>
</feature>
<accession>A0ABW2VE42</accession>
<keyword evidence="3" id="KW-1185">Reference proteome</keyword>
<gene>
    <name evidence="2" type="ORF">ACFQZP_14000</name>
</gene>
<reference evidence="3" key="1">
    <citation type="journal article" date="2019" name="Int. J. Syst. Evol. Microbiol.">
        <title>The Global Catalogue of Microorganisms (GCM) 10K type strain sequencing project: providing services to taxonomists for standard genome sequencing and annotation.</title>
        <authorList>
            <consortium name="The Broad Institute Genomics Platform"/>
            <consortium name="The Broad Institute Genome Sequencing Center for Infectious Disease"/>
            <person name="Wu L."/>
            <person name="Ma J."/>
        </authorList>
    </citation>
    <scope>NUCLEOTIDE SEQUENCE [LARGE SCALE GENOMIC DNA]</scope>
    <source>
        <strain evidence="3">CGMCC 4.7198</strain>
    </source>
</reference>
<dbReference type="EMBL" id="JBHTEC010000001">
    <property type="protein sequence ID" value="MFD0282778.1"/>
    <property type="molecule type" value="Genomic_DNA"/>
</dbReference>
<evidence type="ECO:0008006" key="4">
    <source>
        <dbReference type="Google" id="ProtNLM"/>
    </source>
</evidence>
<keyword evidence="1" id="KW-0812">Transmembrane</keyword>
<keyword evidence="1" id="KW-1133">Transmembrane helix</keyword>
<keyword evidence="1" id="KW-0472">Membrane</keyword>
<protein>
    <recommendedName>
        <fullName evidence="4">DUF4199 domain-containing protein</fullName>
    </recommendedName>
</protein>
<evidence type="ECO:0000313" key="3">
    <source>
        <dbReference type="Proteomes" id="UP001596957"/>
    </source>
</evidence>
<dbReference type="RefSeq" id="WP_381258887.1">
    <property type="nucleotide sequence ID" value="NZ_JBHTBI010000028.1"/>
</dbReference>
<organism evidence="2 3">
    <name type="scientific">Streptomyces lutosisoli</name>
    <dbReference type="NCBI Taxonomy" id="2665721"/>
    <lineage>
        <taxon>Bacteria</taxon>
        <taxon>Bacillati</taxon>
        <taxon>Actinomycetota</taxon>
        <taxon>Actinomycetes</taxon>
        <taxon>Kitasatosporales</taxon>
        <taxon>Streptomycetaceae</taxon>
        <taxon>Streptomyces</taxon>
    </lineage>
</organism>
<evidence type="ECO:0000313" key="2">
    <source>
        <dbReference type="EMBL" id="MFD0282778.1"/>
    </source>
</evidence>
<feature type="transmembrane region" description="Helical" evidence="1">
    <location>
        <begin position="21"/>
        <end position="41"/>
    </location>
</feature>
<comment type="caution">
    <text evidence="2">The sequence shown here is derived from an EMBL/GenBank/DDBJ whole genome shotgun (WGS) entry which is preliminary data.</text>
</comment>
<feature type="transmembrane region" description="Helical" evidence="1">
    <location>
        <begin position="78"/>
        <end position="100"/>
    </location>
</feature>